<dbReference type="Proteomes" id="UP000276133">
    <property type="component" value="Unassembled WGS sequence"/>
</dbReference>
<proteinExistence type="predicted"/>
<protein>
    <submittedName>
        <fullName evidence="1">Uncharacterized protein</fullName>
    </submittedName>
</protein>
<dbReference type="EMBL" id="REGN01012529">
    <property type="protein sequence ID" value="RMZ95178.1"/>
    <property type="molecule type" value="Genomic_DNA"/>
</dbReference>
<evidence type="ECO:0000313" key="1">
    <source>
        <dbReference type="EMBL" id="RMZ95178.1"/>
    </source>
</evidence>
<accession>A0A3M7P7Y2</accession>
<name>A0A3M7P7Y2_BRAPC</name>
<reference evidence="1 2" key="1">
    <citation type="journal article" date="2018" name="Sci. Rep.">
        <title>Genomic signatures of local adaptation to the degree of environmental predictability in rotifers.</title>
        <authorList>
            <person name="Franch-Gras L."/>
            <person name="Hahn C."/>
            <person name="Garcia-Roger E.M."/>
            <person name="Carmona M.J."/>
            <person name="Serra M."/>
            <person name="Gomez A."/>
        </authorList>
    </citation>
    <scope>NUCLEOTIDE SEQUENCE [LARGE SCALE GENOMIC DNA]</scope>
    <source>
        <strain evidence="1">HYR1</strain>
    </source>
</reference>
<comment type="caution">
    <text evidence="1">The sequence shown here is derived from an EMBL/GenBank/DDBJ whole genome shotgun (WGS) entry which is preliminary data.</text>
</comment>
<dbReference type="AlphaFoldDB" id="A0A3M7P7Y2"/>
<organism evidence="1 2">
    <name type="scientific">Brachionus plicatilis</name>
    <name type="common">Marine rotifer</name>
    <name type="synonym">Brachionus muelleri</name>
    <dbReference type="NCBI Taxonomy" id="10195"/>
    <lineage>
        <taxon>Eukaryota</taxon>
        <taxon>Metazoa</taxon>
        <taxon>Spiralia</taxon>
        <taxon>Gnathifera</taxon>
        <taxon>Rotifera</taxon>
        <taxon>Eurotatoria</taxon>
        <taxon>Monogononta</taxon>
        <taxon>Pseudotrocha</taxon>
        <taxon>Ploima</taxon>
        <taxon>Brachionidae</taxon>
        <taxon>Brachionus</taxon>
    </lineage>
</organism>
<evidence type="ECO:0000313" key="2">
    <source>
        <dbReference type="Proteomes" id="UP000276133"/>
    </source>
</evidence>
<gene>
    <name evidence="1" type="ORF">BpHYR1_044610</name>
</gene>
<keyword evidence="2" id="KW-1185">Reference proteome</keyword>
<sequence>MVDKNENQCDYLIRLALSPKAKFKQVHKNRLISYFHTGLKLPTIKERPEVDEPTPVLKIKLPCPVIQVKNLQVMNQIVVMNVKVIVGQQWPQKPQKGQIKQHPKLLFMTVVKMNPTKLQKKVARKKNIRPSEQSTIQIGTKQGFRAKGTDNQICTSQRETMSWSESPGTY</sequence>